<evidence type="ECO:0000313" key="2">
    <source>
        <dbReference type="Proteomes" id="UP000013526"/>
    </source>
</evidence>
<sequence>MQEQFFSVTHATPVNVIPLPG</sequence>
<keyword evidence="2" id="KW-1185">Reference proteome</keyword>
<accession>R1GUQ0</accession>
<dbReference type="AlphaFoldDB" id="R1GUQ0"/>
<dbReference type="EMBL" id="AQGQ01000050">
    <property type="protein sequence ID" value="EOD55340.1"/>
    <property type="molecule type" value="Genomic_DNA"/>
</dbReference>
<name>R1GUQ0_9GAMM</name>
<evidence type="ECO:0000313" key="1">
    <source>
        <dbReference type="EMBL" id="EOD55340.1"/>
    </source>
</evidence>
<gene>
    <name evidence="1" type="ORF">G113_09412</name>
</gene>
<proteinExistence type="predicted"/>
<dbReference type="Proteomes" id="UP000013526">
    <property type="component" value="Unassembled WGS sequence"/>
</dbReference>
<organism evidence="1 2">
    <name type="scientific">Aeromonas molluscorum 848</name>
    <dbReference type="NCBI Taxonomy" id="1268236"/>
    <lineage>
        <taxon>Bacteria</taxon>
        <taxon>Pseudomonadati</taxon>
        <taxon>Pseudomonadota</taxon>
        <taxon>Gammaproteobacteria</taxon>
        <taxon>Aeromonadales</taxon>
        <taxon>Aeromonadaceae</taxon>
        <taxon>Aeromonas</taxon>
    </lineage>
</organism>
<reference evidence="1 2" key="1">
    <citation type="journal article" date="2013" name="Genome Announc.">
        <title>Draft Genome Sequence of Aeromonas molluscorum Strain 848TT, Isolated from Bivalve Molluscs.</title>
        <authorList>
            <person name="Spataro N."/>
            <person name="Farfan M."/>
            <person name="Albarral V."/>
            <person name="Sanglas A."/>
            <person name="Loren J.G."/>
            <person name="Fuste M.C."/>
            <person name="Bosch E."/>
        </authorList>
    </citation>
    <scope>NUCLEOTIDE SEQUENCE [LARGE SCALE GENOMIC DNA]</scope>
    <source>
        <strain evidence="1 2">848</strain>
    </source>
</reference>
<comment type="caution">
    <text evidence="1">The sequence shown here is derived from an EMBL/GenBank/DDBJ whole genome shotgun (WGS) entry which is preliminary data.</text>
</comment>
<protein>
    <submittedName>
        <fullName evidence="1">Uncharacterized protein</fullName>
    </submittedName>
</protein>